<sequence>MKAVVQDRYGAPEVLRIEELDRPAVRDHDVLIRVRAAGVDAGVWHTTAGKPYLIRLFGFGLRAPKQRTPGRDVAGQVTEVGAQVTWFKPGDEVFGTTLEGSFAEFTRTTEDRLAVKPETISFEQAAASPISGCAALHALRDAGRLRAGERVLVLGAGGGVGSFAVQIAVALGAKVTGVASTSKVDFVRSLGAEKVIDYEREDFADRPERYHLIVDTAGHNSLSRLRRVLVRYGTLVIVGGEGGGMLLGGFGRSLAAPLASVFVRERMIGLMSEEDQPALETLREMLASGSITPRIDRMFPLEEAGGAIEYLHSGSPRGKVVLTV</sequence>
<dbReference type="RefSeq" id="WP_090708835.1">
    <property type="nucleotide sequence ID" value="NZ_FOVM01000001.1"/>
</dbReference>
<dbReference type="CDD" id="cd08267">
    <property type="entry name" value="MDR1"/>
    <property type="match status" value="1"/>
</dbReference>
<protein>
    <submittedName>
        <fullName evidence="2">NADPH:quinone reductase</fullName>
    </submittedName>
</protein>
<dbReference type="EMBL" id="FOVM01000001">
    <property type="protein sequence ID" value="SFN45231.1"/>
    <property type="molecule type" value="Genomic_DNA"/>
</dbReference>
<dbReference type="InterPro" id="IPR013154">
    <property type="entry name" value="ADH-like_N"/>
</dbReference>
<dbReference type="InterPro" id="IPR011032">
    <property type="entry name" value="GroES-like_sf"/>
</dbReference>
<dbReference type="InterPro" id="IPR050700">
    <property type="entry name" value="YIM1/Zinc_Alcohol_DH_Fams"/>
</dbReference>
<evidence type="ECO:0000313" key="2">
    <source>
        <dbReference type="EMBL" id="SFN45231.1"/>
    </source>
</evidence>
<proteinExistence type="predicted"/>
<dbReference type="SUPFAM" id="SSF50129">
    <property type="entry name" value="GroES-like"/>
    <property type="match status" value="1"/>
</dbReference>
<evidence type="ECO:0000313" key="3">
    <source>
        <dbReference type="Proteomes" id="UP000198867"/>
    </source>
</evidence>
<dbReference type="PANTHER" id="PTHR11695">
    <property type="entry name" value="ALCOHOL DEHYDROGENASE RELATED"/>
    <property type="match status" value="1"/>
</dbReference>
<gene>
    <name evidence="2" type="ORF">SAMN05216219_0733</name>
</gene>
<dbReference type="Pfam" id="PF13602">
    <property type="entry name" value="ADH_zinc_N_2"/>
    <property type="match status" value="1"/>
</dbReference>
<dbReference type="GO" id="GO:0016491">
    <property type="term" value="F:oxidoreductase activity"/>
    <property type="evidence" value="ECO:0007669"/>
    <property type="project" value="InterPro"/>
</dbReference>
<reference evidence="3" key="1">
    <citation type="submission" date="2016-10" db="EMBL/GenBank/DDBJ databases">
        <authorList>
            <person name="Varghese N."/>
            <person name="Submissions S."/>
        </authorList>
    </citation>
    <scope>NUCLEOTIDE SEQUENCE [LARGE SCALE GENOMIC DNA]</scope>
    <source>
        <strain evidence="3">CGMCC 1.11101</strain>
    </source>
</reference>
<dbReference type="InterPro" id="IPR020843">
    <property type="entry name" value="ER"/>
</dbReference>
<dbReference type="PANTHER" id="PTHR11695:SF294">
    <property type="entry name" value="RETICULON-4-INTERACTING PROTEIN 1, MITOCHONDRIAL"/>
    <property type="match status" value="1"/>
</dbReference>
<dbReference type="SMART" id="SM00829">
    <property type="entry name" value="PKS_ER"/>
    <property type="match status" value="1"/>
</dbReference>
<dbReference type="Gene3D" id="3.40.50.720">
    <property type="entry name" value="NAD(P)-binding Rossmann-like Domain"/>
    <property type="match status" value="1"/>
</dbReference>
<dbReference type="Gene3D" id="3.90.180.10">
    <property type="entry name" value="Medium-chain alcohol dehydrogenases, catalytic domain"/>
    <property type="match status" value="1"/>
</dbReference>
<organism evidence="2 3">
    <name type="scientific">Mycetocola miduiensis</name>
    <dbReference type="NCBI Taxonomy" id="995034"/>
    <lineage>
        <taxon>Bacteria</taxon>
        <taxon>Bacillati</taxon>
        <taxon>Actinomycetota</taxon>
        <taxon>Actinomycetes</taxon>
        <taxon>Micrococcales</taxon>
        <taxon>Microbacteriaceae</taxon>
        <taxon>Mycetocola</taxon>
    </lineage>
</organism>
<name>A0A1I4Z4N0_9MICO</name>
<dbReference type="Pfam" id="PF08240">
    <property type="entry name" value="ADH_N"/>
    <property type="match status" value="1"/>
</dbReference>
<dbReference type="STRING" id="995034.SAMN05216219_0733"/>
<evidence type="ECO:0000259" key="1">
    <source>
        <dbReference type="SMART" id="SM00829"/>
    </source>
</evidence>
<accession>A0A1I4Z4N0</accession>
<dbReference type="OrthoDB" id="9790818at2"/>
<dbReference type="SUPFAM" id="SSF51735">
    <property type="entry name" value="NAD(P)-binding Rossmann-fold domains"/>
    <property type="match status" value="1"/>
</dbReference>
<dbReference type="Proteomes" id="UP000198867">
    <property type="component" value="Unassembled WGS sequence"/>
</dbReference>
<dbReference type="InterPro" id="IPR036291">
    <property type="entry name" value="NAD(P)-bd_dom_sf"/>
</dbReference>
<feature type="domain" description="Enoyl reductase (ER)" evidence="1">
    <location>
        <begin position="10"/>
        <end position="322"/>
    </location>
</feature>
<dbReference type="AlphaFoldDB" id="A0A1I4Z4N0"/>
<keyword evidence="3" id="KW-1185">Reference proteome</keyword>